<organism evidence="1 2">
    <name type="scientific">Tessaracoccus aquimaris</name>
    <dbReference type="NCBI Taxonomy" id="1332264"/>
    <lineage>
        <taxon>Bacteria</taxon>
        <taxon>Bacillati</taxon>
        <taxon>Actinomycetota</taxon>
        <taxon>Actinomycetes</taxon>
        <taxon>Propionibacteriales</taxon>
        <taxon>Propionibacteriaceae</taxon>
        <taxon>Tessaracoccus</taxon>
    </lineage>
</organism>
<evidence type="ECO:0000313" key="1">
    <source>
        <dbReference type="EMBL" id="AQP47658.1"/>
    </source>
</evidence>
<dbReference type="Proteomes" id="UP000188145">
    <property type="component" value="Chromosome"/>
</dbReference>
<dbReference type="EMBL" id="CP019606">
    <property type="protein sequence ID" value="AQP47658.1"/>
    <property type="molecule type" value="Genomic_DNA"/>
</dbReference>
<evidence type="ECO:0008006" key="3">
    <source>
        <dbReference type="Google" id="ProtNLM"/>
    </source>
</evidence>
<dbReference type="KEGG" id="tes:BW730_09295"/>
<evidence type="ECO:0000313" key="2">
    <source>
        <dbReference type="Proteomes" id="UP000188145"/>
    </source>
</evidence>
<protein>
    <recommendedName>
        <fullName evidence="3">YbaB/EbfC DNA-binding family protein</fullName>
    </recommendedName>
</protein>
<proteinExistence type="predicted"/>
<reference evidence="2" key="1">
    <citation type="submission" date="2017-02" db="EMBL/GenBank/DDBJ databases">
        <title>Tessaracoccus aquaemaris sp. nov., isolated from the intestine of a Korean rockfish, Sebastes schlegelii, in a marine aquaculture pond.</title>
        <authorList>
            <person name="Tak E.J."/>
            <person name="Bae J.-W."/>
        </authorList>
    </citation>
    <scope>NUCLEOTIDE SEQUENCE [LARGE SCALE GENOMIC DNA]</scope>
    <source>
        <strain evidence="2">NSG39</strain>
    </source>
</reference>
<dbReference type="OrthoDB" id="9835398at2"/>
<gene>
    <name evidence="1" type="ORF">BW730_09295</name>
</gene>
<name>A0A1Q2CNG9_9ACTN</name>
<accession>A0A1Q2CNG9</accession>
<keyword evidence="2" id="KW-1185">Reference proteome</keyword>
<dbReference type="AlphaFoldDB" id="A0A1Q2CNG9"/>
<dbReference type="RefSeq" id="WP_077685987.1">
    <property type="nucleotide sequence ID" value="NZ_CP019606.1"/>
</dbReference>
<sequence length="134" mass="14328">MTQGQHAGESLPQVFDRIVASMGGVQRLVDDAERTPEPPTGIVADFSAGGVTVTVEDGRVRAIEFDPTVRDLRAEDAGLDVQGAVNGALEAYERANLAQLERVNADFGAVMRQLGGLQADIHAAYRDDVARLRP</sequence>
<dbReference type="STRING" id="1332264.BW730_09295"/>